<dbReference type="RefSeq" id="WP_273657553.1">
    <property type="nucleotide sequence ID" value="NZ_CP063194.1"/>
</dbReference>
<feature type="region of interest" description="Disordered" evidence="1">
    <location>
        <begin position="1554"/>
        <end position="1575"/>
    </location>
</feature>
<reference evidence="3 4" key="1">
    <citation type="submission" date="2020-10" db="EMBL/GenBank/DDBJ databases">
        <title>Complete genome sequence of Corynebacterium jeddahense DSM 45997, type strain of Corynebacterium jeddahense.</title>
        <authorList>
            <person name="Busche T."/>
            <person name="Kalinowski J."/>
            <person name="Ruckert C."/>
        </authorList>
    </citation>
    <scope>NUCLEOTIDE SEQUENCE [LARGE SCALE GENOMIC DNA]</scope>
    <source>
        <strain evidence="3 4">DSM 45997</strain>
    </source>
</reference>
<keyword evidence="4" id="KW-1185">Reference proteome</keyword>
<protein>
    <recommendedName>
        <fullName evidence="5">Cell surface protein</fullName>
    </recommendedName>
</protein>
<sequence>MKNAHLKKRVMTALVSATMVAGSIAVVAPDASAAAKTTADSWLTAGAYEQLSQADEARYYQQTRTGYQDANIKLLPTDKGSGWCIDWGLDNPWANSSGYSVRKLTGSSGRYGDGFKINDDVRAAAINVVTQLTKDYEAYDKGDASKKQAIDVETTVLRALLGNDLAALNEVRGNIFYGTPDQFGYQVSQSQFRNLTGFEIAYGTVKAGSGVPNYYLVPKDRAKLDAWKKQYENNYVTILVPNNYNYQMTRQRGVTFQRIIPIEQPGINPPKDGWDGKITETIYTTPPAKEVTTTVTQPPRVVTTTVNQPPQTTVTTVTHPATTVTETKTLPATTSTVTSTRPATTVTETITLPTTTRTNVIKYPPTTVTETTTLPGQQVVTTVTTPGREVTKTVTPEPVTSTYTTTVNNTPKTETRITQPPAVVTTLTEPGEPQTVTETRTAETKTITREPSTEVQTLTTTPVKTTEVTVPATTRRVTTTVTPKPEVSTSTVYNNYTEYREKVIEKTKEVHEYYYFAGFVEGEKSKEIEVPKNVGDSWTFEITKGRDIVDVERTDDGKLVITPKPDFKGEGDVEILITDGQGNQYVYTVKVSDTINVVDKTNVTVNNYFYTINPGSSNRVQEIDKNVKEKYNWYLVDENGNRVQPKPGTIKVVDDENKITVEVLDKDVRGNVVVRVTNENGDVRENIITIENNDTKFDVTREIYNTSTAIIERRGGTYKIVSGKDKVDIKQSEDGQNWLIKPNKDATGDVQIVFTDAHGVDYNYTLKIIEDQFGPVTRTDEITNVNSNDKADKPFAEIDPKVKDWTFEVVDGGDKADVEKVGGKLRVTPKGDNYGDVIVHVKDKDGNLLVVWTVRINSARDLDKLSLETRERDVVDRSEVRITRGFEDDKEQDIPGNTLEIIEGKDLIDTDRSKMGATGQWTLYFKPGAKGTVKVREQQAVVKDGKTTYVPVTDFIYTVAPAPVRELEYNVTSDNQITLAGTNLTVTEGQDLLAKTPEAGGKFVLDFKRTADGKLVVENRTKEGFLFERYTINVTPGREASFPTLSREMNWNGTARVPFNNDDKFRVIEGEGIVNPVREGDHLVIKGVPEKTGKSVVEVYDDRGTWARYEINVVTPKVQLSEYTVSTNSQFIATAANGDSSFKVIEGSQYFEAPKLEGNQWILQPKADAAGKRGVVAEYGPKGEEISRYTVWITQGKVQQKRTDRDFVMVGSAKEFKPLDKANTLTVVSGSNFVDQKKGDNGALTLTAKANGIGDFVTVEERNQNGDVVRTLILSVVPAGSVTAEGNTIGRNDDYGKADKDKLPVVINNGTYTGEITIKFPEGVKGMAVTENGDKVKSAGTSEGATISLSDEAKAEIQKCIAEKKAKGEQIKPGDCDIPVKYIFVGENGMQGWDEQQLTITVNIDTSSETTKTVPTTGATAGNADVELDGKCIAGIVGLTAPLLLAIPVGILSQVQIPGLEGLSAQINAAIQDANTQIQKGLGIYDENRSATAAEIQAAFNIQNPQAIGLAASALGAITLGLLAVDGVMRACGAEEYTSSYQFGKATGKENIQYASSTKPGNSEAKPTDKPAPEH</sequence>
<keyword evidence="2" id="KW-0732">Signal</keyword>
<proteinExistence type="predicted"/>
<evidence type="ECO:0000256" key="2">
    <source>
        <dbReference type="SAM" id="SignalP"/>
    </source>
</evidence>
<evidence type="ECO:0000313" key="4">
    <source>
        <dbReference type="Proteomes" id="UP001218071"/>
    </source>
</evidence>
<evidence type="ECO:0008006" key="5">
    <source>
        <dbReference type="Google" id="ProtNLM"/>
    </source>
</evidence>
<dbReference type="Proteomes" id="UP001218071">
    <property type="component" value="Chromosome"/>
</dbReference>
<accession>A0ABY7UG09</accession>
<gene>
    <name evidence="3" type="ORF">CJEDD_00090</name>
</gene>
<feature type="chain" id="PRO_5047234426" description="Cell surface protein" evidence="2">
    <location>
        <begin position="29"/>
        <end position="1575"/>
    </location>
</feature>
<evidence type="ECO:0000256" key="1">
    <source>
        <dbReference type="SAM" id="MobiDB-lite"/>
    </source>
</evidence>
<feature type="signal peptide" evidence="2">
    <location>
        <begin position="1"/>
        <end position="28"/>
    </location>
</feature>
<dbReference type="EMBL" id="CP063194">
    <property type="protein sequence ID" value="WCZ37657.1"/>
    <property type="molecule type" value="Genomic_DNA"/>
</dbReference>
<organism evidence="3 4">
    <name type="scientific">Corynebacterium jeddahense</name>
    <dbReference type="NCBI Taxonomy" id="1414719"/>
    <lineage>
        <taxon>Bacteria</taxon>
        <taxon>Bacillati</taxon>
        <taxon>Actinomycetota</taxon>
        <taxon>Actinomycetes</taxon>
        <taxon>Mycobacteriales</taxon>
        <taxon>Corynebacteriaceae</taxon>
        <taxon>Corynebacterium</taxon>
    </lineage>
</organism>
<name>A0ABY7UG09_9CORY</name>
<feature type="compositionally biased region" description="Basic and acidic residues" evidence="1">
    <location>
        <begin position="1566"/>
        <end position="1575"/>
    </location>
</feature>
<evidence type="ECO:0000313" key="3">
    <source>
        <dbReference type="EMBL" id="WCZ37657.1"/>
    </source>
</evidence>